<feature type="compositionally biased region" description="Basic residues" evidence="1">
    <location>
        <begin position="340"/>
        <end position="357"/>
    </location>
</feature>
<organism evidence="2 3">
    <name type="scientific">Glossina morsitans morsitans</name>
    <name type="common">Savannah tsetse fly</name>
    <dbReference type="NCBI Taxonomy" id="37546"/>
    <lineage>
        <taxon>Eukaryota</taxon>
        <taxon>Metazoa</taxon>
        <taxon>Ecdysozoa</taxon>
        <taxon>Arthropoda</taxon>
        <taxon>Hexapoda</taxon>
        <taxon>Insecta</taxon>
        <taxon>Pterygota</taxon>
        <taxon>Neoptera</taxon>
        <taxon>Endopterygota</taxon>
        <taxon>Diptera</taxon>
        <taxon>Brachycera</taxon>
        <taxon>Muscomorpha</taxon>
        <taxon>Hippoboscoidea</taxon>
        <taxon>Glossinidae</taxon>
        <taxon>Glossina</taxon>
    </lineage>
</organism>
<feature type="region of interest" description="Disordered" evidence="1">
    <location>
        <begin position="248"/>
        <end position="278"/>
    </location>
</feature>
<protein>
    <submittedName>
        <fullName evidence="2">Uncharacterized protein</fullName>
    </submittedName>
</protein>
<feature type="region of interest" description="Disordered" evidence="1">
    <location>
        <begin position="328"/>
        <end position="370"/>
    </location>
</feature>
<feature type="compositionally biased region" description="Low complexity" evidence="1">
    <location>
        <begin position="254"/>
        <end position="272"/>
    </location>
</feature>
<evidence type="ECO:0000313" key="3">
    <source>
        <dbReference type="Proteomes" id="UP000092444"/>
    </source>
</evidence>
<evidence type="ECO:0000256" key="1">
    <source>
        <dbReference type="SAM" id="MobiDB-lite"/>
    </source>
</evidence>
<evidence type="ECO:0000313" key="2">
    <source>
        <dbReference type="EnsemblMetazoa" id="GMOY013097-PA"/>
    </source>
</evidence>
<dbReference type="AlphaFoldDB" id="A0A1B0GGK3"/>
<keyword evidence="3" id="KW-1185">Reference proteome</keyword>
<dbReference type="EnsemblMetazoa" id="GMOY013097-RA">
    <property type="protein sequence ID" value="GMOY013097-PA"/>
    <property type="gene ID" value="GMOY013097"/>
</dbReference>
<sequence>MQLISTKKLANLQAGVISCLWYPINYAGDFNTQVLALKLIWKLLQICDIEKQKEELEAIQCSTVNLVENQLKEMIQKGNMDTFESMARELLNLHNLNLNNEAKVYSLICQSLRFDKCVEFYRPLNSDKFWVDFNSSSRTLSFKGRYRFSVNQNYELIQVIIKIKAITIRQNALIACYEEKIEFSKTSAELETLNRLSTVSLVLSDAETDRLINNKYFYAHFKINTIGNENTRFTDSDSLHENTDVNKEPTFAEENVSNGNNVSFNENNKGNNPLTSQEEVPELFEQGWKQEKDNNAPNTAHIKSPNMSKSMLALESKDSSINELSNKRKFFKSPMSQKTVPKRQNKNKTSSKPKKIKTQANISKSPETINLTDKNQIELQSPPSSHSLDSQTANDNFIVNISNYRKATRKFASPALPKEQQRANVLKRTNSSDLNHSKHSTKMPTDVYSIFDEI</sequence>
<dbReference type="EMBL" id="CCAG010020395">
    <property type="status" value="NOT_ANNOTATED_CDS"/>
    <property type="molecule type" value="Genomic_DNA"/>
</dbReference>
<feature type="region of interest" description="Disordered" evidence="1">
    <location>
        <begin position="414"/>
        <end position="441"/>
    </location>
</feature>
<reference evidence="2" key="1">
    <citation type="submission" date="2020-05" db="UniProtKB">
        <authorList>
            <consortium name="EnsemblMetazoa"/>
        </authorList>
    </citation>
    <scope>IDENTIFICATION</scope>
    <source>
        <strain evidence="2">Yale</strain>
    </source>
</reference>
<feature type="compositionally biased region" description="Polar residues" evidence="1">
    <location>
        <begin position="359"/>
        <end position="370"/>
    </location>
</feature>
<dbReference type="PROSITE" id="PS51257">
    <property type="entry name" value="PROKAR_LIPOPROTEIN"/>
    <property type="match status" value="1"/>
</dbReference>
<name>A0A1B0GGK3_GLOMM</name>
<dbReference type="Proteomes" id="UP000092444">
    <property type="component" value="Unassembled WGS sequence"/>
</dbReference>
<proteinExistence type="predicted"/>
<accession>A0A1B0GGK3</accession>